<accession>A0ACC1SGP8</accession>
<dbReference type="EMBL" id="JANHOG010001300">
    <property type="protein sequence ID" value="KAJ3539446.1"/>
    <property type="molecule type" value="Genomic_DNA"/>
</dbReference>
<keyword evidence="2" id="KW-1185">Reference proteome</keyword>
<gene>
    <name evidence="1" type="ORF">NM688_g6359</name>
</gene>
<dbReference type="Proteomes" id="UP001148662">
    <property type="component" value="Unassembled WGS sequence"/>
</dbReference>
<reference evidence="1" key="1">
    <citation type="submission" date="2022-07" db="EMBL/GenBank/DDBJ databases">
        <title>Genome Sequence of Phlebia brevispora.</title>
        <authorList>
            <person name="Buettner E."/>
        </authorList>
    </citation>
    <scope>NUCLEOTIDE SEQUENCE</scope>
    <source>
        <strain evidence="1">MPL23</strain>
    </source>
</reference>
<sequence>MFASMVSVGLADLSVLLTDKMYHSLPVGSANDSAAVTADIGVPNAISHLPTGDIHPLPDNTCIIYGVSSTFSSVGSLAYYLFPRFRAYVGAASYGLTRFQFPVIGPLADRWVSEE</sequence>
<proteinExistence type="predicted"/>
<comment type="caution">
    <text evidence="1">The sequence shown here is derived from an EMBL/GenBank/DDBJ whole genome shotgun (WGS) entry which is preliminary data.</text>
</comment>
<evidence type="ECO:0000313" key="2">
    <source>
        <dbReference type="Proteomes" id="UP001148662"/>
    </source>
</evidence>
<organism evidence="1 2">
    <name type="scientific">Phlebia brevispora</name>
    <dbReference type="NCBI Taxonomy" id="194682"/>
    <lineage>
        <taxon>Eukaryota</taxon>
        <taxon>Fungi</taxon>
        <taxon>Dikarya</taxon>
        <taxon>Basidiomycota</taxon>
        <taxon>Agaricomycotina</taxon>
        <taxon>Agaricomycetes</taxon>
        <taxon>Polyporales</taxon>
        <taxon>Meruliaceae</taxon>
        <taxon>Phlebia</taxon>
    </lineage>
</organism>
<evidence type="ECO:0000313" key="1">
    <source>
        <dbReference type="EMBL" id="KAJ3539446.1"/>
    </source>
</evidence>
<protein>
    <submittedName>
        <fullName evidence="1">Uncharacterized protein</fullName>
    </submittedName>
</protein>
<name>A0ACC1SGP8_9APHY</name>